<geneLocation type="plasmid" evidence="12 13">
    <name>pTGL1</name>
</geneLocation>
<dbReference type="SFLD" id="SFLDS00003">
    <property type="entry name" value="Haloacid_Dehalogenase"/>
    <property type="match status" value="1"/>
</dbReference>
<dbReference type="SFLD" id="SFLDF00027">
    <property type="entry name" value="p-type_atpase"/>
    <property type="match status" value="1"/>
</dbReference>
<dbReference type="Gene3D" id="3.40.1110.10">
    <property type="entry name" value="Calcium-transporting ATPase, cytoplasmic domain N"/>
    <property type="match status" value="1"/>
</dbReference>
<comment type="similarity">
    <text evidence="2 10">Belongs to the cation transport ATPase (P-type) (TC 3.A.3) family. Type IB subfamily.</text>
</comment>
<sequence>MSDIQKLRLDLPLVLPDIYGAEDRCVSRLQDKLADRPGIEGAHITGAAEGEPQLCVHYDPAVISLSRLRELIRSEGLAVAGRFAHIVGRVNAPMHVRATRRVAEQLRSLGGIIEADVSPSGVVRIEYDRSLTDESDLTQRLTLLDISVNWATPAVQPTTAVRSCKASADSGTAGHKAAANDHRALQRANHTCGKDEGGEHSHRHGGLFGEKTELIFACLSGVFLMAGWLVGRRGTGLEWLSTHCYVVSYFFGGYYTIQEAIENLRAKRFEIDTLMLVAAAGAAALGSWGEGALLLFLFSLGHSLEHYAMGRARRAIEALTKLAPDTATVRRDSGTEVVPLEKLEVGDVVVVKPNERLPADGVVVVGTSSVNQAPVTGESVPVDKRPVEDGRITIGRFEGVAAESRVFAGTINGAGAMDIMVARKADQSTMARVIKMVTEAEAQRSPTQQFTEKFERIFVPSVLVLVGLLLCAGVVIDEPFSHTFYRAMAVLVAASPCALAISVPSAVLSGVARAARSGVLVKGGGPLENLGTLTSIAFDKTGTLTEGKPKLTEVVPAQGVPEHELLAVALAVEEHSDHPLAAAIVNGAKERLRDKTDLPQAVDVKSITGRGVRAQLGGETVHIGKPILFRELSDSTVPDDIDEANKKLIADGHTTMIIRKGARFLGVIGVMDTPRPVAGRVMGELRKLGIERLIMISGDSQKVAEAVAQTVGLTEAQGDLMPEQKVEEIKKLRTEHGKVAMVGDGVNDGPAMANATVGIAMGAAGSDVALETADVALMADDLAQLPFAVGLSRSTSRVIKQNLWMSLGVVAVLIPATVLGLNIGTAVIFHEGSTLLVVANALRLLAYKPFDKSATAAEPAT</sequence>
<dbReference type="PRINTS" id="PR00119">
    <property type="entry name" value="CATATPASE"/>
</dbReference>
<comment type="catalytic activity">
    <reaction evidence="9">
        <text>Zn(2+)(in) + ATP + H2O = Zn(2+)(out) + ADP + phosphate + H(+)</text>
        <dbReference type="Rhea" id="RHEA:20621"/>
        <dbReference type="ChEBI" id="CHEBI:15377"/>
        <dbReference type="ChEBI" id="CHEBI:15378"/>
        <dbReference type="ChEBI" id="CHEBI:29105"/>
        <dbReference type="ChEBI" id="CHEBI:30616"/>
        <dbReference type="ChEBI" id="CHEBI:43474"/>
        <dbReference type="ChEBI" id="CHEBI:456216"/>
        <dbReference type="EC" id="7.2.2.12"/>
    </reaction>
</comment>
<feature type="transmembrane region" description="Helical" evidence="10">
    <location>
        <begin position="488"/>
        <end position="512"/>
    </location>
</feature>
<dbReference type="InterPro" id="IPR023298">
    <property type="entry name" value="ATPase_P-typ_TM_dom_sf"/>
</dbReference>
<comment type="subcellular location">
    <subcellularLocation>
        <location evidence="10">Cell membrane</location>
    </subcellularLocation>
    <subcellularLocation>
        <location evidence="1">Membrane</location>
    </subcellularLocation>
</comment>
<dbReference type="Pfam" id="PF00702">
    <property type="entry name" value="Hydrolase"/>
    <property type="match status" value="1"/>
</dbReference>
<feature type="transmembrane region" description="Helical" evidence="10">
    <location>
        <begin position="237"/>
        <end position="257"/>
    </location>
</feature>
<evidence type="ECO:0000256" key="7">
    <source>
        <dbReference type="ARBA" id="ARBA00023136"/>
    </source>
</evidence>
<evidence type="ECO:0000256" key="1">
    <source>
        <dbReference type="ARBA" id="ARBA00004370"/>
    </source>
</evidence>
<dbReference type="GO" id="GO:0005886">
    <property type="term" value="C:plasma membrane"/>
    <property type="evidence" value="ECO:0007669"/>
    <property type="project" value="UniProtKB-SubCell"/>
</dbReference>
<dbReference type="EC" id="7.2.2.12" evidence="8"/>
<dbReference type="Gene3D" id="3.30.70.100">
    <property type="match status" value="2"/>
</dbReference>
<dbReference type="InterPro" id="IPR008250">
    <property type="entry name" value="ATPase_P-typ_transduc_dom_A_sf"/>
</dbReference>
<evidence type="ECO:0000256" key="9">
    <source>
        <dbReference type="ARBA" id="ARBA00047308"/>
    </source>
</evidence>
<dbReference type="RefSeq" id="WP_012210995.1">
    <property type="nucleotide sequence ID" value="NC_010070.1"/>
</dbReference>
<protein>
    <recommendedName>
        <fullName evidence="8">P-type Zn(2+) transporter</fullName>
        <ecNumber evidence="8">7.2.2.12</ecNumber>
    </recommendedName>
</protein>
<keyword evidence="4 10" id="KW-0479">Metal-binding</keyword>
<evidence type="ECO:0000256" key="3">
    <source>
        <dbReference type="ARBA" id="ARBA00022692"/>
    </source>
</evidence>
<dbReference type="PANTHER" id="PTHR48085:SF5">
    <property type="entry name" value="CADMIUM_ZINC-TRANSPORTING ATPASE HMA4-RELATED"/>
    <property type="match status" value="1"/>
</dbReference>
<dbReference type="InterPro" id="IPR001757">
    <property type="entry name" value="P_typ_ATPase"/>
</dbReference>
<dbReference type="InterPro" id="IPR036412">
    <property type="entry name" value="HAD-like_sf"/>
</dbReference>
<accession>A0A0H3KSJ7</accession>
<organism evidence="12 13">
    <name type="scientific">Burkholderia multivorans (strain ATCC 17616 / 249)</name>
    <dbReference type="NCBI Taxonomy" id="395019"/>
    <lineage>
        <taxon>Bacteria</taxon>
        <taxon>Pseudomonadati</taxon>
        <taxon>Pseudomonadota</taxon>
        <taxon>Betaproteobacteria</taxon>
        <taxon>Burkholderiales</taxon>
        <taxon>Burkholderiaceae</taxon>
        <taxon>Burkholderia</taxon>
        <taxon>Burkholderia cepacia complex</taxon>
    </lineage>
</organism>
<evidence type="ECO:0000313" key="13">
    <source>
        <dbReference type="Proteomes" id="UP000008815"/>
    </source>
</evidence>
<dbReference type="GO" id="GO:0005524">
    <property type="term" value="F:ATP binding"/>
    <property type="evidence" value="ECO:0007669"/>
    <property type="project" value="UniProtKB-UniRule"/>
</dbReference>
<dbReference type="EMBL" id="AP009388">
    <property type="protein sequence ID" value="BAG48042.1"/>
    <property type="molecule type" value="Genomic_DNA"/>
</dbReference>
<keyword evidence="6 10" id="KW-1133">Transmembrane helix</keyword>
<dbReference type="InterPro" id="IPR044492">
    <property type="entry name" value="P_typ_ATPase_HD_dom"/>
</dbReference>
<dbReference type="CDD" id="cd07551">
    <property type="entry name" value="P-type_ATPase_HM_ZosA_PfeT-like"/>
    <property type="match status" value="1"/>
</dbReference>
<evidence type="ECO:0000256" key="6">
    <source>
        <dbReference type="ARBA" id="ARBA00022989"/>
    </source>
</evidence>
<keyword evidence="13" id="KW-1185">Reference proteome</keyword>
<dbReference type="HOGENOM" id="CLU_001771_6_0_4"/>
<dbReference type="InterPro" id="IPR051014">
    <property type="entry name" value="Cation_Transport_ATPase_IB"/>
</dbReference>
<dbReference type="InterPro" id="IPR059000">
    <property type="entry name" value="ATPase_P-type_domA"/>
</dbReference>
<dbReference type="SFLD" id="SFLDG00002">
    <property type="entry name" value="C1.7:_P-type_atpase_like"/>
    <property type="match status" value="1"/>
</dbReference>
<dbReference type="NCBIfam" id="TIGR01525">
    <property type="entry name" value="ATPase-IB_hvy"/>
    <property type="match status" value="1"/>
</dbReference>
<dbReference type="SUPFAM" id="SSF81665">
    <property type="entry name" value="Calcium ATPase, transmembrane domain M"/>
    <property type="match status" value="1"/>
</dbReference>
<dbReference type="PANTHER" id="PTHR48085">
    <property type="entry name" value="CADMIUM/ZINC-TRANSPORTING ATPASE HMA2-RELATED"/>
    <property type="match status" value="1"/>
</dbReference>
<dbReference type="PROSITE" id="PS00154">
    <property type="entry name" value="ATPASE_E1_E2"/>
    <property type="match status" value="1"/>
</dbReference>
<dbReference type="AlphaFoldDB" id="A0A0H3KSJ7"/>
<dbReference type="Proteomes" id="UP000008815">
    <property type="component" value="Plasmid pTGL1"/>
</dbReference>
<dbReference type="NCBIfam" id="TIGR01494">
    <property type="entry name" value="ATPase_P-type"/>
    <property type="match status" value="1"/>
</dbReference>
<feature type="domain" description="P-type ATPase A" evidence="11">
    <location>
        <begin position="321"/>
        <end position="437"/>
    </location>
</feature>
<evidence type="ECO:0000256" key="4">
    <source>
        <dbReference type="ARBA" id="ARBA00022723"/>
    </source>
</evidence>
<dbReference type="InterPro" id="IPR023214">
    <property type="entry name" value="HAD_sf"/>
</dbReference>
<feature type="transmembrane region" description="Helical" evidence="10">
    <location>
        <begin position="214"/>
        <end position="231"/>
    </location>
</feature>
<dbReference type="Gene3D" id="2.70.150.10">
    <property type="entry name" value="Calcium-transporting ATPase, cytoplasmic transduction domain A"/>
    <property type="match status" value="1"/>
</dbReference>
<dbReference type="KEGG" id="bmu:Bmul_6168"/>
<keyword evidence="7 10" id="KW-0472">Membrane</keyword>
<evidence type="ECO:0000256" key="10">
    <source>
        <dbReference type="RuleBase" id="RU362081"/>
    </source>
</evidence>
<evidence type="ECO:0000256" key="5">
    <source>
        <dbReference type="ARBA" id="ARBA00022967"/>
    </source>
</evidence>
<dbReference type="GO" id="GO:0016887">
    <property type="term" value="F:ATP hydrolysis activity"/>
    <property type="evidence" value="ECO:0007669"/>
    <property type="project" value="InterPro"/>
</dbReference>
<keyword evidence="10" id="KW-1003">Cell membrane</keyword>
<dbReference type="GO" id="GO:0016463">
    <property type="term" value="F:P-type zinc transporter activity"/>
    <property type="evidence" value="ECO:0007669"/>
    <property type="project" value="UniProtKB-EC"/>
</dbReference>
<keyword evidence="10" id="KW-0547">Nucleotide-binding</keyword>
<dbReference type="Pfam" id="PF00122">
    <property type="entry name" value="E1-E2_ATPase"/>
    <property type="match status" value="1"/>
</dbReference>
<evidence type="ECO:0000313" key="12">
    <source>
        <dbReference type="EMBL" id="BAG48042.1"/>
    </source>
</evidence>
<feature type="transmembrane region" description="Helical" evidence="10">
    <location>
        <begin position="457"/>
        <end position="476"/>
    </location>
</feature>
<dbReference type="InterPro" id="IPR027256">
    <property type="entry name" value="P-typ_ATPase_IB"/>
</dbReference>
<name>A0A0H3KSJ7_BURM1</name>
<evidence type="ECO:0000256" key="2">
    <source>
        <dbReference type="ARBA" id="ARBA00006024"/>
    </source>
</evidence>
<evidence type="ECO:0000259" key="11">
    <source>
        <dbReference type="Pfam" id="PF00122"/>
    </source>
</evidence>
<dbReference type="InterPro" id="IPR023299">
    <property type="entry name" value="ATPase_P-typ_cyto_dom_N"/>
</dbReference>
<keyword evidence="12" id="KW-0614">Plasmid</keyword>
<gene>
    <name evidence="12" type="ordered locus">BMULJ_06255</name>
</gene>
<dbReference type="SUPFAM" id="SSF56784">
    <property type="entry name" value="HAD-like"/>
    <property type="match status" value="1"/>
</dbReference>
<dbReference type="SUPFAM" id="SSF81653">
    <property type="entry name" value="Calcium ATPase, transduction domain A"/>
    <property type="match status" value="1"/>
</dbReference>
<dbReference type="KEGG" id="bmj:BMULJ_06255"/>
<evidence type="ECO:0000256" key="8">
    <source>
        <dbReference type="ARBA" id="ARBA00039097"/>
    </source>
</evidence>
<keyword evidence="5" id="KW-1278">Translocase</keyword>
<dbReference type="GO" id="GO:0046872">
    <property type="term" value="F:metal ion binding"/>
    <property type="evidence" value="ECO:0007669"/>
    <property type="project" value="UniProtKB-KW"/>
</dbReference>
<dbReference type="Gene3D" id="3.40.50.1000">
    <property type="entry name" value="HAD superfamily/HAD-like"/>
    <property type="match status" value="1"/>
</dbReference>
<dbReference type="InterPro" id="IPR018303">
    <property type="entry name" value="ATPase_P-typ_P_site"/>
</dbReference>
<dbReference type="Gene3D" id="1.20.1110.10">
    <property type="entry name" value="Calcium-transporting ATPase, transmembrane domain"/>
    <property type="match status" value="1"/>
</dbReference>
<keyword evidence="10" id="KW-0067">ATP-binding</keyword>
<reference evidence="12 13" key="1">
    <citation type="submission" date="2007-04" db="EMBL/GenBank/DDBJ databases">
        <title>Complete genome sequence of Burkholderia multivorans ATCC 17616.</title>
        <authorList>
            <person name="Ohtsubo Y."/>
            <person name="Yamashita A."/>
            <person name="Kurokawa K."/>
            <person name="Takami H."/>
            <person name="Yuhara S."/>
            <person name="Nishiyama E."/>
            <person name="Endo R."/>
            <person name="Miyazaki R."/>
            <person name="Ono A."/>
            <person name="Yano K."/>
            <person name="Ito M."/>
            <person name="Sota M."/>
            <person name="Yuji N."/>
            <person name="Hattori M."/>
            <person name="Tsuda M."/>
        </authorList>
    </citation>
    <scope>NUCLEOTIDE SEQUENCE [LARGE SCALE GENOMIC DNA]</scope>
    <source>
        <strain evidence="13">ATCC 17616 / 249</strain>
        <plasmid evidence="13">Plasmid pTGL1</plasmid>
    </source>
</reference>
<keyword evidence="3 10" id="KW-0812">Transmembrane</keyword>
<dbReference type="GeneID" id="93168761"/>
<feature type="transmembrane region" description="Helical" evidence="10">
    <location>
        <begin position="803"/>
        <end position="821"/>
    </location>
</feature>
<dbReference type="eggNOG" id="COG2217">
    <property type="taxonomic scope" value="Bacteria"/>
</dbReference>
<proteinExistence type="inferred from homology"/>